<protein>
    <submittedName>
        <fullName evidence="3">ArsR family transcriptional regulator</fullName>
    </submittedName>
</protein>
<dbReference type="InterPro" id="IPR057527">
    <property type="entry name" value="HVO_A0261-like_N"/>
</dbReference>
<organism evidence="3 4">
    <name type="scientific">Haloarcula limicola</name>
    <dbReference type="NCBI Taxonomy" id="1429915"/>
    <lineage>
        <taxon>Archaea</taxon>
        <taxon>Methanobacteriati</taxon>
        <taxon>Methanobacteriota</taxon>
        <taxon>Stenosarchaea group</taxon>
        <taxon>Halobacteria</taxon>
        <taxon>Halobacteriales</taxon>
        <taxon>Haloarculaceae</taxon>
        <taxon>Haloarcula</taxon>
    </lineage>
</organism>
<evidence type="ECO:0000313" key="4">
    <source>
        <dbReference type="Proteomes" id="UP000766550"/>
    </source>
</evidence>
<dbReference type="InterPro" id="IPR013561">
    <property type="entry name" value="FilR1_middle_dom"/>
</dbReference>
<dbReference type="InterPro" id="IPR036390">
    <property type="entry name" value="WH_DNA-bd_sf"/>
</dbReference>
<dbReference type="AlphaFoldDB" id="A0A8J7Y0S7"/>
<reference evidence="3 4" key="1">
    <citation type="submission" date="2021-06" db="EMBL/GenBank/DDBJ databases">
        <title>New haloarchaea isolates fom saline soil.</title>
        <authorList>
            <person name="Duran-Viseras A."/>
            <person name="Sanchez-Porro C.S."/>
            <person name="Ventosa A."/>
        </authorList>
    </citation>
    <scope>NUCLEOTIDE SEQUENCE [LARGE SCALE GENOMIC DNA]</scope>
    <source>
        <strain evidence="3 4">JCM 183640</strain>
    </source>
</reference>
<gene>
    <name evidence="3" type="ORF">KTS45_00170</name>
</gene>
<feature type="domain" description="Methanogenesis regulatory protein FilR1 middle" evidence="1">
    <location>
        <begin position="123"/>
        <end position="250"/>
    </location>
</feature>
<evidence type="ECO:0000259" key="1">
    <source>
        <dbReference type="Pfam" id="PF08350"/>
    </source>
</evidence>
<dbReference type="Proteomes" id="UP000766550">
    <property type="component" value="Unassembled WGS sequence"/>
</dbReference>
<keyword evidence="4" id="KW-1185">Reference proteome</keyword>
<dbReference type="Pfam" id="PF08350">
    <property type="entry name" value="FilR1_middle"/>
    <property type="match status" value="1"/>
</dbReference>
<comment type="caution">
    <text evidence="3">The sequence shown here is derived from an EMBL/GenBank/DDBJ whole genome shotgun (WGS) entry which is preliminary data.</text>
</comment>
<feature type="domain" description="HVO-A0261-like N-terminal" evidence="2">
    <location>
        <begin position="6"/>
        <end position="89"/>
    </location>
</feature>
<evidence type="ECO:0000259" key="2">
    <source>
        <dbReference type="Pfam" id="PF25213"/>
    </source>
</evidence>
<name>A0A8J7Y0S7_9EURY</name>
<proteinExistence type="predicted"/>
<dbReference type="RefSeq" id="WP_162315797.1">
    <property type="nucleotide sequence ID" value="NZ_JAHQXF010000001.1"/>
</dbReference>
<dbReference type="Pfam" id="PF25213">
    <property type="entry name" value="HVO_A0261_N"/>
    <property type="match status" value="1"/>
</dbReference>
<dbReference type="SUPFAM" id="SSF46785">
    <property type="entry name" value="Winged helix' DNA-binding domain"/>
    <property type="match status" value="1"/>
</dbReference>
<dbReference type="OrthoDB" id="330490at2157"/>
<evidence type="ECO:0000313" key="3">
    <source>
        <dbReference type="EMBL" id="MBV0922605.1"/>
    </source>
</evidence>
<dbReference type="InterPro" id="IPR036388">
    <property type="entry name" value="WH-like_DNA-bd_sf"/>
</dbReference>
<dbReference type="Gene3D" id="1.10.10.10">
    <property type="entry name" value="Winged helix-like DNA-binding domain superfamily/Winged helix DNA-binding domain"/>
    <property type="match status" value="1"/>
</dbReference>
<accession>A0A8J7Y0S7</accession>
<dbReference type="EMBL" id="JAHQXF010000001">
    <property type="protein sequence ID" value="MBV0922605.1"/>
    <property type="molecule type" value="Genomic_DNA"/>
</dbReference>
<sequence length="262" mass="28714">MDATLDEIEFLALSSNRIAVLERLAAEKHTRSELAEATGASQATLGRILGDFEDRKWVRREGGGYVATATGTLVAEGFRDLVDVLDTERELRDIAEYLPTDAMDFDLRHLAGATITRPTQTRPNAPLQHLLTLMDGADEVTAFSHTLNDQSLRVAADRTGDQRFRAVLPQSAIDALVGDEALRDRLRDLVAAETASVRVYDGEIPLAVTIVDDVVNLLVRDRRGVLRAAVDSEHPAVRAWAETQFERYHADSTPLSAGSLSP</sequence>